<gene>
    <name evidence="1" type="ORF">IQ241_04635</name>
</gene>
<dbReference type="AlphaFoldDB" id="A0A8J7AFK1"/>
<accession>A0A8J7AFK1</accession>
<dbReference type="EMBL" id="JADEXG010000007">
    <property type="protein sequence ID" value="MBE9076588.1"/>
    <property type="molecule type" value="Genomic_DNA"/>
</dbReference>
<comment type="caution">
    <text evidence="1">The sequence shown here is derived from an EMBL/GenBank/DDBJ whole genome shotgun (WGS) entry which is preliminary data.</text>
</comment>
<dbReference type="NCBIfam" id="NF045582">
    <property type="entry name" value="Npun_R2823_gen"/>
    <property type="match status" value="1"/>
</dbReference>
<proteinExistence type="predicted"/>
<organism evidence="1 2">
    <name type="scientific">Vasconcelosia minhoensis LEGE 07310</name>
    <dbReference type="NCBI Taxonomy" id="915328"/>
    <lineage>
        <taxon>Bacteria</taxon>
        <taxon>Bacillati</taxon>
        <taxon>Cyanobacteriota</taxon>
        <taxon>Cyanophyceae</taxon>
        <taxon>Nodosilineales</taxon>
        <taxon>Cymatolegaceae</taxon>
        <taxon>Vasconcelosia</taxon>
        <taxon>Vasconcelosia minhoensis</taxon>
    </lineage>
</organism>
<dbReference type="InterPro" id="IPR054619">
    <property type="entry name" value="Npun_R2821-like"/>
</dbReference>
<dbReference type="RefSeq" id="WP_193905252.1">
    <property type="nucleotide sequence ID" value="NZ_JADEXG010000007.1"/>
</dbReference>
<reference evidence="1" key="1">
    <citation type="submission" date="2020-10" db="EMBL/GenBank/DDBJ databases">
        <authorList>
            <person name="Castelo-Branco R."/>
            <person name="Eusebio N."/>
            <person name="Adriana R."/>
            <person name="Vieira A."/>
            <person name="Brugerolle De Fraissinette N."/>
            <person name="Rezende De Castro R."/>
            <person name="Schneider M.P."/>
            <person name="Vasconcelos V."/>
            <person name="Leao P.N."/>
        </authorList>
    </citation>
    <scope>NUCLEOTIDE SEQUENCE</scope>
    <source>
        <strain evidence="1">LEGE 07310</strain>
    </source>
</reference>
<evidence type="ECO:0000313" key="2">
    <source>
        <dbReference type="Proteomes" id="UP000636505"/>
    </source>
</evidence>
<dbReference type="Gene3D" id="3.90.550.10">
    <property type="entry name" value="Spore Coat Polysaccharide Biosynthesis Protein SpsA, Chain A"/>
    <property type="match status" value="1"/>
</dbReference>
<sequence>MTKAGSKNGIYLLSNDVVIDQVIALINSIKANYSNDIPICIIPYNDEIESLKKIISQFEHVFLFEDQKSIQKWDHFVRDIHQIFLAYPFQDKPKRRIETPTMHRKYCAFDGLFERFIYIDTDTLVMKPLDHVFRALDTYDFVVHDFQRKTDRKKKTVQSFFNALKADYSSEEDLYLRFHCGGFWASHRKLFTEADLAFFLDEVKAGDAEAFRAEIRGELIAQLLEQTMLNYMTIKKKVSLYNFTLNEGAEHSTGCNVTSKHFRQSENVLYDRNKRLTYLHYMGIKNSRFFRLSRLYEKPIPWKQLAAKLCDKLLNWEISNIPYGDLFVHYRFMNK</sequence>
<protein>
    <submittedName>
        <fullName evidence="1">Uncharacterized protein</fullName>
    </submittedName>
</protein>
<dbReference type="Proteomes" id="UP000636505">
    <property type="component" value="Unassembled WGS sequence"/>
</dbReference>
<keyword evidence="2" id="KW-1185">Reference proteome</keyword>
<name>A0A8J7AFK1_9CYAN</name>
<dbReference type="SUPFAM" id="SSF53448">
    <property type="entry name" value="Nucleotide-diphospho-sugar transferases"/>
    <property type="match status" value="1"/>
</dbReference>
<dbReference type="InterPro" id="IPR029044">
    <property type="entry name" value="Nucleotide-diphossugar_trans"/>
</dbReference>
<evidence type="ECO:0000313" key="1">
    <source>
        <dbReference type="EMBL" id="MBE9076588.1"/>
    </source>
</evidence>